<evidence type="ECO:0000313" key="3">
    <source>
        <dbReference type="Proteomes" id="UP000324222"/>
    </source>
</evidence>
<proteinExistence type="predicted"/>
<accession>A0A5B7FB74</accession>
<evidence type="ECO:0000313" key="2">
    <source>
        <dbReference type="EMBL" id="MPC42556.1"/>
    </source>
</evidence>
<sequence>MRVDSAAVRFDAFPRISEAPNEPSRQHTMRFPTRRDRGVSVPPAYHGPESRPITSVGGHNSPLFPALSLPSLLPSLWFAGIRSRHATPVLHLNPAVLRLASGTFGERYFNKSYTHHS</sequence>
<reference evidence="2 3" key="1">
    <citation type="submission" date="2019-05" db="EMBL/GenBank/DDBJ databases">
        <title>Another draft genome of Portunus trituberculatus and its Hox gene families provides insights of decapod evolution.</title>
        <authorList>
            <person name="Jeong J.-H."/>
            <person name="Song I."/>
            <person name="Kim S."/>
            <person name="Choi T."/>
            <person name="Kim D."/>
            <person name="Ryu S."/>
            <person name="Kim W."/>
        </authorList>
    </citation>
    <scope>NUCLEOTIDE SEQUENCE [LARGE SCALE GENOMIC DNA]</scope>
    <source>
        <tissue evidence="2">Muscle</tissue>
    </source>
</reference>
<dbReference type="Proteomes" id="UP000324222">
    <property type="component" value="Unassembled WGS sequence"/>
</dbReference>
<comment type="caution">
    <text evidence="2">The sequence shown here is derived from an EMBL/GenBank/DDBJ whole genome shotgun (WGS) entry which is preliminary data.</text>
</comment>
<organism evidence="2 3">
    <name type="scientific">Portunus trituberculatus</name>
    <name type="common">Swimming crab</name>
    <name type="synonym">Neptunus trituberculatus</name>
    <dbReference type="NCBI Taxonomy" id="210409"/>
    <lineage>
        <taxon>Eukaryota</taxon>
        <taxon>Metazoa</taxon>
        <taxon>Ecdysozoa</taxon>
        <taxon>Arthropoda</taxon>
        <taxon>Crustacea</taxon>
        <taxon>Multicrustacea</taxon>
        <taxon>Malacostraca</taxon>
        <taxon>Eumalacostraca</taxon>
        <taxon>Eucarida</taxon>
        <taxon>Decapoda</taxon>
        <taxon>Pleocyemata</taxon>
        <taxon>Brachyura</taxon>
        <taxon>Eubrachyura</taxon>
        <taxon>Portunoidea</taxon>
        <taxon>Portunidae</taxon>
        <taxon>Portuninae</taxon>
        <taxon>Portunus</taxon>
    </lineage>
</organism>
<name>A0A5B7FB74_PORTR</name>
<evidence type="ECO:0000256" key="1">
    <source>
        <dbReference type="SAM" id="MobiDB-lite"/>
    </source>
</evidence>
<feature type="region of interest" description="Disordered" evidence="1">
    <location>
        <begin position="14"/>
        <end position="57"/>
    </location>
</feature>
<keyword evidence="3" id="KW-1185">Reference proteome</keyword>
<dbReference type="EMBL" id="VSRR010005482">
    <property type="protein sequence ID" value="MPC42556.1"/>
    <property type="molecule type" value="Genomic_DNA"/>
</dbReference>
<gene>
    <name evidence="2" type="ORF">E2C01_036179</name>
</gene>
<dbReference type="AlphaFoldDB" id="A0A5B7FB74"/>
<protein>
    <submittedName>
        <fullName evidence="2">Uncharacterized protein</fullName>
    </submittedName>
</protein>